<evidence type="ECO:0000256" key="3">
    <source>
        <dbReference type="ARBA" id="ARBA00022741"/>
    </source>
</evidence>
<evidence type="ECO:0000256" key="6">
    <source>
        <dbReference type="ARBA" id="ARBA00048178"/>
    </source>
</evidence>
<proteinExistence type="inferred from homology"/>
<evidence type="ECO:0000256" key="4">
    <source>
        <dbReference type="ARBA" id="ARBA00022840"/>
    </source>
</evidence>
<dbReference type="RefSeq" id="WP_120204609.1">
    <property type="nucleotide sequence ID" value="NZ_CP032514.1"/>
</dbReference>
<evidence type="ECO:0000259" key="8">
    <source>
        <dbReference type="Pfam" id="PF06414"/>
    </source>
</evidence>
<feature type="region of interest" description="Disordered" evidence="7">
    <location>
        <begin position="283"/>
        <end position="358"/>
    </location>
</feature>
<evidence type="ECO:0000313" key="10">
    <source>
        <dbReference type="Proteomes" id="UP000273001"/>
    </source>
</evidence>
<accession>A0ABM6Z3Z9</accession>
<keyword evidence="3" id="KW-0547">Nucleotide-binding</keyword>
<keyword evidence="10" id="KW-1185">Reference proteome</keyword>
<dbReference type="Gene3D" id="3.40.50.300">
    <property type="entry name" value="P-loop containing nucleotide triphosphate hydrolases"/>
    <property type="match status" value="1"/>
</dbReference>
<dbReference type="EMBL" id="CP032514">
    <property type="protein sequence ID" value="AYD89929.1"/>
    <property type="molecule type" value="Genomic_DNA"/>
</dbReference>
<dbReference type="InterPro" id="IPR010488">
    <property type="entry name" value="Zeta_toxin_domain"/>
</dbReference>
<dbReference type="EC" id="2.7.1.176" evidence="2"/>
<feature type="compositionally biased region" description="Low complexity" evidence="7">
    <location>
        <begin position="302"/>
        <end position="313"/>
    </location>
</feature>
<evidence type="ECO:0000256" key="7">
    <source>
        <dbReference type="SAM" id="MobiDB-lite"/>
    </source>
</evidence>
<evidence type="ECO:0000256" key="2">
    <source>
        <dbReference type="ARBA" id="ARBA00011963"/>
    </source>
</evidence>
<dbReference type="SUPFAM" id="SSF52540">
    <property type="entry name" value="P-loop containing nucleoside triphosphate hydrolases"/>
    <property type="match status" value="1"/>
</dbReference>
<feature type="compositionally biased region" description="Low complexity" evidence="7">
    <location>
        <begin position="342"/>
        <end position="358"/>
    </location>
</feature>
<reference evidence="9 10" key="1">
    <citation type="submission" date="2018-09" db="EMBL/GenBank/DDBJ databases">
        <authorList>
            <person name="Li J."/>
        </authorList>
    </citation>
    <scope>NUCLEOTIDE SEQUENCE [LARGE SCALE GENOMIC DNA]</scope>
    <source>
        <strain evidence="9 10">2129</strain>
    </source>
</reference>
<feature type="domain" description="Zeta toxin" evidence="8">
    <location>
        <begin position="77"/>
        <end position="241"/>
    </location>
</feature>
<organism evidence="9 10">
    <name type="scientific">Actinomyces lilanjuaniae</name>
    <dbReference type="NCBI Taxonomy" id="2321394"/>
    <lineage>
        <taxon>Bacteria</taxon>
        <taxon>Bacillati</taxon>
        <taxon>Actinomycetota</taxon>
        <taxon>Actinomycetes</taxon>
        <taxon>Actinomycetales</taxon>
        <taxon>Actinomycetaceae</taxon>
        <taxon>Actinomyces</taxon>
    </lineage>
</organism>
<gene>
    <name evidence="9" type="ORF">D5R93_07640</name>
</gene>
<dbReference type="InterPro" id="IPR027417">
    <property type="entry name" value="P-loop_NTPase"/>
</dbReference>
<keyword evidence="4" id="KW-0067">ATP-binding</keyword>
<evidence type="ECO:0000313" key="9">
    <source>
        <dbReference type="EMBL" id="AYD89929.1"/>
    </source>
</evidence>
<sequence>MPEVPAELAARAGLLRELSREGGPLSPDAPGATVRNPEWFRQVPGGGFVPRADRFELHRRLLAQFYQEHGRGDTGRQAVVLAGPPGAGKGVVRSRVLEEAGQRFTVVDPDEFKVLLVRAAVEDGSITAMMPPEAAGRGVRLAPMELAALVHEESSYLARRVRQAALARGENVVVDGVMANEVKAVRLASQLARAGYDIQVVDVEVPAEVSRYRIVQRWVEQTYSSELGGRWVPSEFRELVFDTQDGAGSRSDRAARAVAEQVPEVSRYRRFFTTAEEARQAVATPRLTDDLRRDDRGSQLRAAAPSPASTGSSVRSAVRASYPQAATEAVRQPGRTAQQRTSSRPGRGYSSGPHGIGR</sequence>
<protein>
    <recommendedName>
        <fullName evidence="5">UDP-N-acetylglucosamine kinase</fullName>
        <ecNumber evidence="2">2.7.1.176</ecNumber>
    </recommendedName>
    <alternativeName>
        <fullName evidence="5">UDP-N-acetylglucosamine kinase</fullName>
    </alternativeName>
</protein>
<feature type="compositionally biased region" description="Basic and acidic residues" evidence="7">
    <location>
        <begin position="287"/>
        <end position="298"/>
    </location>
</feature>
<dbReference type="Pfam" id="PF06414">
    <property type="entry name" value="Zeta_toxin"/>
    <property type="match status" value="1"/>
</dbReference>
<comment type="catalytic activity">
    <reaction evidence="6">
        <text>UDP-N-acetyl-alpha-D-glucosamine + ATP = UDP-N-acetyl-alpha-D-glucosamine 3'-phosphate + ADP + H(+)</text>
        <dbReference type="Rhea" id="RHEA:32671"/>
        <dbReference type="ChEBI" id="CHEBI:15378"/>
        <dbReference type="ChEBI" id="CHEBI:30616"/>
        <dbReference type="ChEBI" id="CHEBI:57705"/>
        <dbReference type="ChEBI" id="CHEBI:64353"/>
        <dbReference type="ChEBI" id="CHEBI:456216"/>
        <dbReference type="EC" id="2.7.1.176"/>
    </reaction>
</comment>
<evidence type="ECO:0000256" key="5">
    <source>
        <dbReference type="ARBA" id="ARBA00032897"/>
    </source>
</evidence>
<evidence type="ECO:0000256" key="1">
    <source>
        <dbReference type="ARBA" id="ARBA00009104"/>
    </source>
</evidence>
<dbReference type="Proteomes" id="UP000273001">
    <property type="component" value="Chromosome"/>
</dbReference>
<comment type="similarity">
    <text evidence="1">Belongs to the zeta toxin family.</text>
</comment>
<name>A0ABM6Z3Z9_9ACTO</name>